<organism evidence="1 2">
    <name type="scientific">Bacillus cereus</name>
    <dbReference type="NCBI Taxonomy" id="1396"/>
    <lineage>
        <taxon>Bacteria</taxon>
        <taxon>Bacillati</taxon>
        <taxon>Bacillota</taxon>
        <taxon>Bacilli</taxon>
        <taxon>Bacillales</taxon>
        <taxon>Bacillaceae</taxon>
        <taxon>Bacillus</taxon>
        <taxon>Bacillus cereus group</taxon>
    </lineage>
</organism>
<dbReference type="Pfam" id="PF05595">
    <property type="entry name" value="DUF771"/>
    <property type="match status" value="1"/>
</dbReference>
<proteinExistence type="predicted"/>
<accession>A0A9X7CPR2</accession>
<sequence>MSQQLNVNVLIPIPDDQVVISKVEFQELKKQELTGVYWSMKDLEARVKKKNDWINKNILLPTRFRKILDYETGGFVFYPQGKGQTWSFQAKKMAEFLDKNFSDIFIESTKRK</sequence>
<protein>
    <recommendedName>
        <fullName evidence="3">DUF771 domain-containing protein</fullName>
    </recommendedName>
</protein>
<reference evidence="1 2" key="1">
    <citation type="submission" date="2017-09" db="EMBL/GenBank/DDBJ databases">
        <title>Large-scale bioinformatics analysis of Bacillus genomes uncovers conserved roles of natural products in bacterial physiology.</title>
        <authorList>
            <consortium name="Agbiome Team Llc"/>
            <person name="Bleich R.M."/>
            <person name="Grubbs K.J."/>
            <person name="Santa Maria K.C."/>
            <person name="Allen S.E."/>
            <person name="Farag S."/>
            <person name="Shank E.A."/>
            <person name="Bowers A."/>
        </authorList>
    </citation>
    <scope>NUCLEOTIDE SEQUENCE [LARGE SCALE GENOMIC DNA]</scope>
    <source>
        <strain evidence="1 2">AFS041711</strain>
    </source>
</reference>
<dbReference type="Proteomes" id="UP000224203">
    <property type="component" value="Unassembled WGS sequence"/>
</dbReference>
<name>A0A9X7CPR2_BACCE</name>
<evidence type="ECO:0008006" key="3">
    <source>
        <dbReference type="Google" id="ProtNLM"/>
    </source>
</evidence>
<dbReference type="AlphaFoldDB" id="A0A9X7CPR2"/>
<dbReference type="EMBL" id="NULI01000044">
    <property type="protein sequence ID" value="PGS80542.1"/>
    <property type="molecule type" value="Genomic_DNA"/>
</dbReference>
<dbReference type="InterPro" id="IPR008489">
    <property type="entry name" value="DUF771"/>
</dbReference>
<comment type="caution">
    <text evidence="1">The sequence shown here is derived from an EMBL/GenBank/DDBJ whole genome shotgun (WGS) entry which is preliminary data.</text>
</comment>
<dbReference type="RefSeq" id="WP_098782529.1">
    <property type="nucleotide sequence ID" value="NZ_NULI01000044.1"/>
</dbReference>
<gene>
    <name evidence="1" type="ORF">COC69_08975</name>
</gene>
<evidence type="ECO:0000313" key="2">
    <source>
        <dbReference type="Proteomes" id="UP000224203"/>
    </source>
</evidence>
<evidence type="ECO:0000313" key="1">
    <source>
        <dbReference type="EMBL" id="PGS80542.1"/>
    </source>
</evidence>